<dbReference type="AlphaFoldDB" id="A0A7W9LGX1"/>
<accession>A0A7W9LGX1</accession>
<gene>
    <name evidence="1" type="ORF">HD596_010113</name>
</gene>
<dbReference type="Proteomes" id="UP000579153">
    <property type="component" value="Unassembled WGS sequence"/>
</dbReference>
<evidence type="ECO:0000313" key="2">
    <source>
        <dbReference type="Proteomes" id="UP000579153"/>
    </source>
</evidence>
<proteinExistence type="predicted"/>
<reference evidence="1 2" key="1">
    <citation type="submission" date="2020-08" db="EMBL/GenBank/DDBJ databases">
        <title>Sequencing the genomes of 1000 actinobacteria strains.</title>
        <authorList>
            <person name="Klenk H.-P."/>
        </authorList>
    </citation>
    <scope>NUCLEOTIDE SEQUENCE [LARGE SCALE GENOMIC DNA]</scope>
    <source>
        <strain evidence="1 2">DSM 45507</strain>
    </source>
</reference>
<keyword evidence="2" id="KW-1185">Reference proteome</keyword>
<sequence>MKATAGVAADTTRTALDELRRAGVALSGEPVVA</sequence>
<evidence type="ECO:0000313" key="1">
    <source>
        <dbReference type="EMBL" id="MBB5783357.1"/>
    </source>
</evidence>
<dbReference type="EMBL" id="JACHMB010000001">
    <property type="protein sequence ID" value="MBB5783357.1"/>
    <property type="molecule type" value="Genomic_DNA"/>
</dbReference>
<name>A0A7W9LGX1_9ACTN</name>
<protein>
    <submittedName>
        <fullName evidence="1">Uncharacterized protein</fullName>
    </submittedName>
</protein>
<organism evidence="1 2">
    <name type="scientific">Nonomuraea jabiensis</name>
    <dbReference type="NCBI Taxonomy" id="882448"/>
    <lineage>
        <taxon>Bacteria</taxon>
        <taxon>Bacillati</taxon>
        <taxon>Actinomycetota</taxon>
        <taxon>Actinomycetes</taxon>
        <taxon>Streptosporangiales</taxon>
        <taxon>Streptosporangiaceae</taxon>
        <taxon>Nonomuraea</taxon>
    </lineage>
</organism>
<comment type="caution">
    <text evidence="1">The sequence shown here is derived from an EMBL/GenBank/DDBJ whole genome shotgun (WGS) entry which is preliminary data.</text>
</comment>